<evidence type="ECO:0000256" key="5">
    <source>
        <dbReference type="SAM" id="MobiDB-lite"/>
    </source>
</evidence>
<keyword evidence="3" id="KW-0238">DNA-binding</keyword>
<dbReference type="InterPro" id="IPR036388">
    <property type="entry name" value="WH-like_DNA-bd_sf"/>
</dbReference>
<evidence type="ECO:0000256" key="3">
    <source>
        <dbReference type="ARBA" id="ARBA00023125"/>
    </source>
</evidence>
<feature type="compositionally biased region" description="Basic residues" evidence="5">
    <location>
        <begin position="313"/>
        <end position="325"/>
    </location>
</feature>
<reference evidence="7 8" key="1">
    <citation type="submission" date="2022-11" db="EMBL/GenBank/DDBJ databases">
        <title>Minimal conservation of predation-associated metabolite biosynthetic gene clusters underscores biosynthetic potential of Myxococcota including descriptions for ten novel species: Archangium lansinium sp. nov., Myxococcus landrumus sp. nov., Nannocystis bai.</title>
        <authorList>
            <person name="Ahearne A."/>
            <person name="Stevens C."/>
            <person name="Dowd S."/>
        </authorList>
    </citation>
    <scope>NUCLEOTIDE SEQUENCE [LARGE SCALE GENOMIC DNA]</scope>
    <source>
        <strain evidence="7 8">NCELM</strain>
    </source>
</reference>
<dbReference type="Gene3D" id="3.40.190.290">
    <property type="match status" value="1"/>
</dbReference>
<dbReference type="Gene3D" id="1.10.10.10">
    <property type="entry name" value="Winged helix-like DNA-binding domain superfamily/Winged helix DNA-binding domain"/>
    <property type="match status" value="1"/>
</dbReference>
<dbReference type="SUPFAM" id="SSF46785">
    <property type="entry name" value="Winged helix' DNA-binding domain"/>
    <property type="match status" value="1"/>
</dbReference>
<dbReference type="Proteomes" id="UP001217838">
    <property type="component" value="Unassembled WGS sequence"/>
</dbReference>
<dbReference type="PANTHER" id="PTHR30126">
    <property type="entry name" value="HTH-TYPE TRANSCRIPTIONAL REGULATOR"/>
    <property type="match status" value="1"/>
</dbReference>
<keyword evidence="8" id="KW-1185">Reference proteome</keyword>
<proteinExistence type="inferred from homology"/>
<feature type="domain" description="HTH lysR-type" evidence="6">
    <location>
        <begin position="1"/>
        <end position="58"/>
    </location>
</feature>
<keyword evidence="4" id="KW-0804">Transcription</keyword>
<evidence type="ECO:0000259" key="6">
    <source>
        <dbReference type="PROSITE" id="PS50931"/>
    </source>
</evidence>
<sequence length="325" mass="35129">MTHDQLLAFLAVADAGAFTAAALTLHKSQPAVSKLVRNLEDELGLELFERGSYRATLSDAGRLFRERAAAVIEQVEALKSFARELAGDVEPIVRLAVEAVTPLGSLMTILRAVGARFPTVRIELATERLAGAAAALQDERADLVIATRLGVSSTRVESAYLQGVRVLPVARRDHPLATCGAPIPPALLRTHAQIVLRDSAQGSDSPSLNVLAGGLRWSVTDVTAKKDIILAGMGWGGLPEHVAERELATGELVVLEVPEFEVDRMELFVMRRRDRPHGVVASALWDELKRWAAAAPANAGSGPRRARAPDRRAKTRAHGPRRKQR</sequence>
<dbReference type="InterPro" id="IPR036390">
    <property type="entry name" value="WH_DNA-bd_sf"/>
</dbReference>
<accession>A0ABT5BJW6</accession>
<evidence type="ECO:0000256" key="4">
    <source>
        <dbReference type="ARBA" id="ARBA00023163"/>
    </source>
</evidence>
<gene>
    <name evidence="7" type="ORF">POL58_42245</name>
</gene>
<evidence type="ECO:0000313" key="8">
    <source>
        <dbReference type="Proteomes" id="UP001217838"/>
    </source>
</evidence>
<dbReference type="EMBL" id="JAQNDN010000024">
    <property type="protein sequence ID" value="MDC0674446.1"/>
    <property type="molecule type" value="Genomic_DNA"/>
</dbReference>
<dbReference type="RefSeq" id="WP_272008692.1">
    <property type="nucleotide sequence ID" value="NZ_JAQNDN010000024.1"/>
</dbReference>
<dbReference type="SUPFAM" id="SSF53850">
    <property type="entry name" value="Periplasmic binding protein-like II"/>
    <property type="match status" value="1"/>
</dbReference>
<evidence type="ECO:0000256" key="2">
    <source>
        <dbReference type="ARBA" id="ARBA00023015"/>
    </source>
</evidence>
<keyword evidence="2" id="KW-0805">Transcription regulation</keyword>
<dbReference type="PRINTS" id="PR00039">
    <property type="entry name" value="HTHLYSR"/>
</dbReference>
<dbReference type="PROSITE" id="PS50931">
    <property type="entry name" value="HTH_LYSR"/>
    <property type="match status" value="1"/>
</dbReference>
<comment type="caution">
    <text evidence="7">The sequence shown here is derived from an EMBL/GenBank/DDBJ whole genome shotgun (WGS) entry which is preliminary data.</text>
</comment>
<protein>
    <submittedName>
        <fullName evidence="7">LysR family transcriptional regulator</fullName>
    </submittedName>
</protein>
<comment type="similarity">
    <text evidence="1">Belongs to the LysR transcriptional regulatory family.</text>
</comment>
<feature type="region of interest" description="Disordered" evidence="5">
    <location>
        <begin position="294"/>
        <end position="325"/>
    </location>
</feature>
<dbReference type="InterPro" id="IPR000847">
    <property type="entry name" value="LysR_HTH_N"/>
</dbReference>
<dbReference type="Pfam" id="PF03466">
    <property type="entry name" value="LysR_substrate"/>
    <property type="match status" value="1"/>
</dbReference>
<evidence type="ECO:0000256" key="1">
    <source>
        <dbReference type="ARBA" id="ARBA00009437"/>
    </source>
</evidence>
<evidence type="ECO:0000313" key="7">
    <source>
        <dbReference type="EMBL" id="MDC0674446.1"/>
    </source>
</evidence>
<dbReference type="InterPro" id="IPR005119">
    <property type="entry name" value="LysR_subst-bd"/>
</dbReference>
<dbReference type="PANTHER" id="PTHR30126:SF88">
    <property type="entry name" value="TRANSCRIPTIONAL REGULATOR-RELATED"/>
    <property type="match status" value="1"/>
</dbReference>
<organism evidence="7 8">
    <name type="scientific">Nannocystis radixulma</name>
    <dbReference type="NCBI Taxonomy" id="2995305"/>
    <lineage>
        <taxon>Bacteria</taxon>
        <taxon>Pseudomonadati</taxon>
        <taxon>Myxococcota</taxon>
        <taxon>Polyangia</taxon>
        <taxon>Nannocystales</taxon>
        <taxon>Nannocystaceae</taxon>
        <taxon>Nannocystis</taxon>
    </lineage>
</organism>
<name>A0ABT5BJW6_9BACT</name>
<feature type="compositionally biased region" description="Low complexity" evidence="5">
    <location>
        <begin position="294"/>
        <end position="303"/>
    </location>
</feature>
<dbReference type="Pfam" id="PF00126">
    <property type="entry name" value="HTH_1"/>
    <property type="match status" value="1"/>
</dbReference>